<keyword evidence="1" id="KW-0325">Glycoprotein</keyword>
<accession>A0A8J6ECT7</accession>
<dbReference type="GO" id="GO:0006955">
    <property type="term" value="P:immune response"/>
    <property type="evidence" value="ECO:0007669"/>
    <property type="project" value="TreeGrafter"/>
</dbReference>
<dbReference type="InterPro" id="IPR050208">
    <property type="entry name" value="MHC_class-I_related"/>
</dbReference>
<dbReference type="InterPro" id="IPR003006">
    <property type="entry name" value="Ig/MHC_CS"/>
</dbReference>
<dbReference type="Gene3D" id="3.30.500.10">
    <property type="entry name" value="MHC class I-like antigen recognition-like"/>
    <property type="match status" value="1"/>
</dbReference>
<dbReference type="GO" id="GO:0009897">
    <property type="term" value="C:external side of plasma membrane"/>
    <property type="evidence" value="ECO:0007669"/>
    <property type="project" value="TreeGrafter"/>
</dbReference>
<gene>
    <name evidence="5" type="ORF">GDO78_016610</name>
</gene>
<dbReference type="Proteomes" id="UP000770717">
    <property type="component" value="Unassembled WGS sequence"/>
</dbReference>
<dbReference type="PROSITE" id="PS00290">
    <property type="entry name" value="IG_MHC"/>
    <property type="match status" value="1"/>
</dbReference>
<evidence type="ECO:0000256" key="3">
    <source>
        <dbReference type="SAM" id="Phobius"/>
    </source>
</evidence>
<evidence type="ECO:0000313" key="6">
    <source>
        <dbReference type="Proteomes" id="UP000770717"/>
    </source>
</evidence>
<keyword evidence="3" id="KW-0472">Membrane</keyword>
<dbReference type="FunFam" id="3.30.500.10:FF:000001">
    <property type="entry name" value="H-2 class I histocompatibility antigen, alpha chain"/>
    <property type="match status" value="1"/>
</dbReference>
<organism evidence="5 6">
    <name type="scientific">Eleutherodactylus coqui</name>
    <name type="common">Puerto Rican coqui</name>
    <dbReference type="NCBI Taxonomy" id="57060"/>
    <lineage>
        <taxon>Eukaryota</taxon>
        <taxon>Metazoa</taxon>
        <taxon>Chordata</taxon>
        <taxon>Craniata</taxon>
        <taxon>Vertebrata</taxon>
        <taxon>Euteleostomi</taxon>
        <taxon>Amphibia</taxon>
        <taxon>Batrachia</taxon>
        <taxon>Anura</taxon>
        <taxon>Neobatrachia</taxon>
        <taxon>Hyloidea</taxon>
        <taxon>Eleutherodactylidae</taxon>
        <taxon>Eleutherodactylinae</taxon>
        <taxon>Eleutherodactylus</taxon>
        <taxon>Eleutherodactylus</taxon>
    </lineage>
</organism>
<keyword evidence="3" id="KW-0812">Transmembrane</keyword>
<sequence>MLFALYITHRKEMTGVPTLILLTVTAVYGDSHSLRYCYMGVWAPGTGIPEFFKVGYVDDRQTWVYSSDTGRAVPVAPWMKEVPEYWEAESKISKGEETLFKYEIKIFMNRFNHTEGLHFVQVITGCELRDDGSTTGYEQFRYDGREYMYLDVQAATYIPTMAEAQITTERWNSPDVRMWEGTKYYLEKVCIPNLKGYMESGRQDLERRVQPGVKVMGWESGEITKLHCLVYGFYPRAVDVKWIKNRTDEVPTYQTTHVLPNPDGTYQIRVTAEVIPQEGDSYSCYVDHSSLEKPLFVDWDPEQDVPWSVIISVGVISVFVLMAAVVEVIIYRRKKDNYTAAGSEYSVCAL</sequence>
<dbReference type="PROSITE" id="PS50835">
    <property type="entry name" value="IG_LIKE"/>
    <property type="match status" value="1"/>
</dbReference>
<reference evidence="5" key="1">
    <citation type="thesis" date="2020" institute="ProQuest LLC" country="789 East Eisenhower Parkway, Ann Arbor, MI, USA">
        <title>Comparative Genomics and Chromosome Evolution.</title>
        <authorList>
            <person name="Mudd A.B."/>
        </authorList>
    </citation>
    <scope>NUCLEOTIDE SEQUENCE</scope>
    <source>
        <strain evidence="5">HN-11 Male</strain>
        <tissue evidence="5">Kidney and liver</tissue>
    </source>
</reference>
<dbReference type="PANTHER" id="PTHR16675:SF286">
    <property type="entry name" value="MHC CLASS I ANTIGEN"/>
    <property type="match status" value="1"/>
</dbReference>
<comment type="similarity">
    <text evidence="2">Belongs to the MHC class I family.</text>
</comment>
<dbReference type="PRINTS" id="PR01638">
    <property type="entry name" value="MHCCLASSI"/>
</dbReference>
<evidence type="ECO:0000259" key="4">
    <source>
        <dbReference type="PROSITE" id="PS50835"/>
    </source>
</evidence>
<dbReference type="InterPro" id="IPR007110">
    <property type="entry name" value="Ig-like_dom"/>
</dbReference>
<name>A0A8J6ECT7_ELECQ</name>
<dbReference type="Gene3D" id="2.60.40.10">
    <property type="entry name" value="Immunoglobulins"/>
    <property type="match status" value="1"/>
</dbReference>
<feature type="transmembrane region" description="Helical" evidence="3">
    <location>
        <begin position="307"/>
        <end position="330"/>
    </location>
</feature>
<evidence type="ECO:0000256" key="2">
    <source>
        <dbReference type="RuleBase" id="RU004439"/>
    </source>
</evidence>
<dbReference type="EMBL" id="WNTK01002052">
    <property type="protein sequence ID" value="KAG9466451.1"/>
    <property type="molecule type" value="Genomic_DNA"/>
</dbReference>
<comment type="caution">
    <text evidence="5">The sequence shown here is derived from an EMBL/GenBank/DDBJ whole genome shotgun (WGS) entry which is preliminary data.</text>
</comment>
<dbReference type="SUPFAM" id="SSF48726">
    <property type="entry name" value="Immunoglobulin"/>
    <property type="match status" value="1"/>
</dbReference>
<protein>
    <recommendedName>
        <fullName evidence="4">Ig-like domain-containing protein</fullName>
    </recommendedName>
</protein>
<dbReference type="Pfam" id="PF07654">
    <property type="entry name" value="C1-set"/>
    <property type="match status" value="1"/>
</dbReference>
<dbReference type="SMART" id="SM00407">
    <property type="entry name" value="IGc1"/>
    <property type="match status" value="1"/>
</dbReference>
<keyword evidence="6" id="KW-1185">Reference proteome</keyword>
<feature type="domain" description="Ig-like" evidence="4">
    <location>
        <begin position="211"/>
        <end position="296"/>
    </location>
</feature>
<keyword evidence="3" id="KW-1133">Transmembrane helix</keyword>
<dbReference type="InterPro" id="IPR003597">
    <property type="entry name" value="Ig_C1-set"/>
</dbReference>
<dbReference type="PANTHER" id="PTHR16675">
    <property type="entry name" value="MHC CLASS I-RELATED"/>
    <property type="match status" value="1"/>
</dbReference>
<evidence type="ECO:0000256" key="1">
    <source>
        <dbReference type="ARBA" id="ARBA00023180"/>
    </source>
</evidence>
<dbReference type="AlphaFoldDB" id="A0A8J6ECT7"/>
<dbReference type="Pfam" id="PF00129">
    <property type="entry name" value="MHC_I"/>
    <property type="match status" value="1"/>
</dbReference>
<evidence type="ECO:0000313" key="5">
    <source>
        <dbReference type="EMBL" id="KAG9466451.1"/>
    </source>
</evidence>
<dbReference type="InterPro" id="IPR011162">
    <property type="entry name" value="MHC_I/II-like_Ag-recog"/>
</dbReference>
<proteinExistence type="inferred from homology"/>
<dbReference type="OrthoDB" id="8936120at2759"/>
<dbReference type="InterPro" id="IPR036179">
    <property type="entry name" value="Ig-like_dom_sf"/>
</dbReference>
<dbReference type="InterPro" id="IPR013783">
    <property type="entry name" value="Ig-like_fold"/>
</dbReference>
<dbReference type="SUPFAM" id="SSF54452">
    <property type="entry name" value="MHC antigen-recognition domain"/>
    <property type="match status" value="1"/>
</dbReference>
<dbReference type="InterPro" id="IPR001039">
    <property type="entry name" value="MHC_I_a_a1/a2"/>
</dbReference>
<dbReference type="InterPro" id="IPR037055">
    <property type="entry name" value="MHC_I-like_Ag-recog_sf"/>
</dbReference>
<dbReference type="InterPro" id="IPR011161">
    <property type="entry name" value="MHC_I-like_Ag-recog"/>
</dbReference>
<dbReference type="GO" id="GO:0005615">
    <property type="term" value="C:extracellular space"/>
    <property type="evidence" value="ECO:0007669"/>
    <property type="project" value="TreeGrafter"/>
</dbReference>